<evidence type="ECO:0000313" key="2">
    <source>
        <dbReference type="EMBL" id="OWZ12162.1"/>
    </source>
</evidence>
<dbReference type="EMBL" id="NBNE01001922">
    <property type="protein sequence ID" value="OWZ12162.1"/>
    <property type="molecule type" value="Genomic_DNA"/>
</dbReference>
<evidence type="ECO:0000313" key="3">
    <source>
        <dbReference type="Proteomes" id="UP000198211"/>
    </source>
</evidence>
<keyword evidence="3" id="KW-1185">Reference proteome</keyword>
<feature type="compositionally biased region" description="Polar residues" evidence="1">
    <location>
        <begin position="25"/>
        <end position="37"/>
    </location>
</feature>
<organism evidence="2 3">
    <name type="scientific">Phytophthora megakarya</name>
    <dbReference type="NCBI Taxonomy" id="4795"/>
    <lineage>
        <taxon>Eukaryota</taxon>
        <taxon>Sar</taxon>
        <taxon>Stramenopiles</taxon>
        <taxon>Oomycota</taxon>
        <taxon>Peronosporomycetes</taxon>
        <taxon>Peronosporales</taxon>
        <taxon>Peronosporaceae</taxon>
        <taxon>Phytophthora</taxon>
    </lineage>
</organism>
<name>A0A225W3M8_9STRA</name>
<dbReference type="Proteomes" id="UP000198211">
    <property type="component" value="Unassembled WGS sequence"/>
</dbReference>
<reference evidence="3" key="1">
    <citation type="submission" date="2017-03" db="EMBL/GenBank/DDBJ databases">
        <title>Phytopthora megakarya and P. palmivora, two closely related causual agents of cacao black pod achieved similar genome size and gene model numbers by different mechanisms.</title>
        <authorList>
            <person name="Ali S."/>
            <person name="Shao J."/>
            <person name="Larry D.J."/>
            <person name="Kronmiller B."/>
            <person name="Shen D."/>
            <person name="Strem M.D."/>
            <person name="Melnick R.L."/>
            <person name="Guiltinan M.J."/>
            <person name="Tyler B.M."/>
            <person name="Meinhardt L.W."/>
            <person name="Bailey B.A."/>
        </authorList>
    </citation>
    <scope>NUCLEOTIDE SEQUENCE [LARGE SCALE GENOMIC DNA]</scope>
    <source>
        <strain evidence="3">zdho120</strain>
    </source>
</reference>
<comment type="caution">
    <text evidence="2">The sequence shown here is derived from an EMBL/GenBank/DDBJ whole genome shotgun (WGS) entry which is preliminary data.</text>
</comment>
<protein>
    <submittedName>
        <fullName evidence="2">Uncharacterized protein</fullName>
    </submittedName>
</protein>
<sequence length="337" mass="37600">MYLFHYYLPRSVSPLTHWEVKPSHTDTNPPTPDTSGTRQRRRPAPSARDVQATAGLASHRAVIWERIRLHGICTTFGDVGLLLPDITAAPALSPPSLNKPFQQVLSEYIRRTQLSLQRFIELLRSQSTDNYRPIKHATQWHPCRSQHYQRPNGSTTNHKSAADRYTVPIWPEVHISPFGVVDKGDADQQTTGRTIHDLSFPTGRSINDFTGTDNICTPTFEKSDTVAREILLQKAEHPGVDVKLQAGDVACAFRNKDNALVFNTAVALGWSGSPATYGVIGGTIAYIHGSSVNRHHLRGLINYNWVDDHINVASDIGHDYSDARNVPPQCHGYRSWS</sequence>
<accession>A0A225W3M8</accession>
<proteinExistence type="predicted"/>
<gene>
    <name evidence="2" type="ORF">PHMEG_00014717</name>
</gene>
<dbReference type="AlphaFoldDB" id="A0A225W3M8"/>
<feature type="region of interest" description="Disordered" evidence="1">
    <location>
        <begin position="19"/>
        <end position="52"/>
    </location>
</feature>
<evidence type="ECO:0000256" key="1">
    <source>
        <dbReference type="SAM" id="MobiDB-lite"/>
    </source>
</evidence>